<feature type="region of interest" description="Disordered" evidence="1">
    <location>
        <begin position="206"/>
        <end position="242"/>
    </location>
</feature>
<dbReference type="HOGENOM" id="CLU_1148915_0_0_1"/>
<dbReference type="Proteomes" id="UP000011115">
    <property type="component" value="Unassembled WGS sequence"/>
</dbReference>
<dbReference type="PaxDb" id="4113-PGSC0003DMT400095902"/>
<evidence type="ECO:0000256" key="1">
    <source>
        <dbReference type="SAM" id="MobiDB-lite"/>
    </source>
</evidence>
<reference evidence="2" key="2">
    <citation type="submission" date="2015-06" db="UniProtKB">
        <authorList>
            <consortium name="EnsemblPlants"/>
        </authorList>
    </citation>
    <scope>IDENTIFICATION</scope>
    <source>
        <strain evidence="2">DM1-3 516 R44</strain>
    </source>
</reference>
<evidence type="ECO:0000313" key="3">
    <source>
        <dbReference type="Proteomes" id="UP000011115"/>
    </source>
</evidence>
<keyword evidence="3" id="KW-1185">Reference proteome</keyword>
<organism evidence="2 3">
    <name type="scientific">Solanum tuberosum</name>
    <name type="common">Potato</name>
    <dbReference type="NCBI Taxonomy" id="4113"/>
    <lineage>
        <taxon>Eukaryota</taxon>
        <taxon>Viridiplantae</taxon>
        <taxon>Streptophyta</taxon>
        <taxon>Embryophyta</taxon>
        <taxon>Tracheophyta</taxon>
        <taxon>Spermatophyta</taxon>
        <taxon>Magnoliopsida</taxon>
        <taxon>eudicotyledons</taxon>
        <taxon>Gunneridae</taxon>
        <taxon>Pentapetalae</taxon>
        <taxon>asterids</taxon>
        <taxon>lamiids</taxon>
        <taxon>Solanales</taxon>
        <taxon>Solanaceae</taxon>
        <taxon>Solanoideae</taxon>
        <taxon>Solaneae</taxon>
        <taxon>Solanum</taxon>
    </lineage>
</organism>
<name>M1DXA2_SOLTU</name>
<protein>
    <submittedName>
        <fullName evidence="2">Uncharacterized protein</fullName>
    </submittedName>
</protein>
<dbReference type="InParanoid" id="M1DXA2"/>
<reference evidence="3" key="1">
    <citation type="journal article" date="2011" name="Nature">
        <title>Genome sequence and analysis of the tuber crop potato.</title>
        <authorList>
            <consortium name="The Potato Genome Sequencing Consortium"/>
        </authorList>
    </citation>
    <scope>NUCLEOTIDE SEQUENCE [LARGE SCALE GENOMIC DNA]</scope>
    <source>
        <strain evidence="3">cv. DM1-3 516 R44</strain>
    </source>
</reference>
<dbReference type="EnsemblPlants" id="PGSC0003DMT400095902">
    <property type="protein sequence ID" value="PGSC0003DMT400095902"/>
    <property type="gene ID" value="PGSC0003DMG400045473"/>
</dbReference>
<sequence>MGRIHRTPRLTHMVYVRSASPILSAVWTPKFTGGSVTLGEVNHHSAYHRVVQCGRLIPLKGPRTESSASWVELVKRFGDSPTSLSIALNFIIWLVRVCNFRWEACARRFHSATLRKVHLIALSAPLTPKTHYKFRRASLSSPSGVGDSPKGPELPRPALFLGIFQAIPFGEPDLARQNMAWTNLDESGMTPLKRARGIVINEVAHASTTKGGKGKGKAPVAARLKHNSGSDRDSFNSQASLS</sequence>
<accession>M1DXA2</accession>
<dbReference type="AlphaFoldDB" id="M1DXA2"/>
<dbReference type="Gramene" id="PGSC0003DMT400095902">
    <property type="protein sequence ID" value="PGSC0003DMT400095902"/>
    <property type="gene ID" value="PGSC0003DMG400045473"/>
</dbReference>
<proteinExistence type="predicted"/>
<evidence type="ECO:0000313" key="2">
    <source>
        <dbReference type="EnsemblPlants" id="PGSC0003DMT400095902"/>
    </source>
</evidence>